<dbReference type="OrthoDB" id="6341359at2759"/>
<sequence>MSSFYEVSVPAGGGAPYVWSEPTNTSCPGGECALLEELGPPPDMILTLPPPPLPSFLAESAPQLMNHSCGLCRWASGGAVDYVEMPRQDRRRVRLGLDSVDTNKPPLGSGQCEAVLYPPPSTASSAACRSSRALWAGLRTRENHYTIEHVQPVEQKSASITASSFEFPDDYSSVGYTSISPQAYRAGIPDGVHLLPAHDNTAYAASDEAMQVTRVAPDGCVVTASPRARPQRTESYQLRRRSDDPPAEPEYEEHCYEEPLAGRPLAPDERYQTPAGVDLTLHIYEKPQFRSVGRSPKNRPKLLNSPQPQLAAAATCSAVYLQSPQSRVPPAAAAEWTAAPSHGGRPSPAVHTSPGTPQCLLPLASGLRDGGWSSRSGSLEAARLQLAWCRPRAEMVQCRPGADLVPRWC</sequence>
<proteinExistence type="predicted"/>
<protein>
    <submittedName>
        <fullName evidence="2">Uncharacterized protein</fullName>
    </submittedName>
</protein>
<accession>A0A6A4WAU1</accession>
<dbReference type="AlphaFoldDB" id="A0A6A4WAU1"/>
<evidence type="ECO:0000256" key="1">
    <source>
        <dbReference type="SAM" id="MobiDB-lite"/>
    </source>
</evidence>
<name>A0A6A4WAU1_AMPAM</name>
<comment type="caution">
    <text evidence="2">The sequence shown here is derived from an EMBL/GenBank/DDBJ whole genome shotgun (WGS) entry which is preliminary data.</text>
</comment>
<evidence type="ECO:0000313" key="3">
    <source>
        <dbReference type="Proteomes" id="UP000440578"/>
    </source>
</evidence>
<keyword evidence="3" id="KW-1185">Reference proteome</keyword>
<reference evidence="2 3" key="1">
    <citation type="submission" date="2019-07" db="EMBL/GenBank/DDBJ databases">
        <title>Draft genome assembly of a fouling barnacle, Amphibalanus amphitrite (Darwin, 1854): The first reference genome for Thecostraca.</title>
        <authorList>
            <person name="Kim W."/>
        </authorList>
    </citation>
    <scope>NUCLEOTIDE SEQUENCE [LARGE SCALE GENOMIC DNA]</scope>
    <source>
        <strain evidence="2">SNU_AA5</strain>
        <tissue evidence="2">Soma without cirri and trophi</tissue>
    </source>
</reference>
<evidence type="ECO:0000313" key="2">
    <source>
        <dbReference type="EMBL" id="KAF0300760.1"/>
    </source>
</evidence>
<dbReference type="Proteomes" id="UP000440578">
    <property type="component" value="Unassembled WGS sequence"/>
</dbReference>
<dbReference type="EMBL" id="VIIS01001237">
    <property type="protein sequence ID" value="KAF0300760.1"/>
    <property type="molecule type" value="Genomic_DNA"/>
</dbReference>
<organism evidence="2 3">
    <name type="scientific">Amphibalanus amphitrite</name>
    <name type="common">Striped barnacle</name>
    <name type="synonym">Balanus amphitrite</name>
    <dbReference type="NCBI Taxonomy" id="1232801"/>
    <lineage>
        <taxon>Eukaryota</taxon>
        <taxon>Metazoa</taxon>
        <taxon>Ecdysozoa</taxon>
        <taxon>Arthropoda</taxon>
        <taxon>Crustacea</taxon>
        <taxon>Multicrustacea</taxon>
        <taxon>Cirripedia</taxon>
        <taxon>Thoracica</taxon>
        <taxon>Thoracicalcarea</taxon>
        <taxon>Balanomorpha</taxon>
        <taxon>Balanoidea</taxon>
        <taxon>Balanidae</taxon>
        <taxon>Amphibalaninae</taxon>
        <taxon>Amphibalanus</taxon>
    </lineage>
</organism>
<gene>
    <name evidence="2" type="ORF">FJT64_003269</name>
</gene>
<feature type="region of interest" description="Disordered" evidence="1">
    <location>
        <begin position="225"/>
        <end position="253"/>
    </location>
</feature>